<keyword evidence="1" id="KW-0863">Zinc-finger</keyword>
<dbReference type="Pfam" id="PF04434">
    <property type="entry name" value="SWIM"/>
    <property type="match status" value="1"/>
</dbReference>
<dbReference type="InterPro" id="IPR007527">
    <property type="entry name" value="Znf_SWIM"/>
</dbReference>
<feature type="region of interest" description="Disordered" evidence="2">
    <location>
        <begin position="174"/>
        <end position="213"/>
    </location>
</feature>
<evidence type="ECO:0000313" key="5">
    <source>
        <dbReference type="Proteomes" id="UP000177870"/>
    </source>
</evidence>
<feature type="compositionally biased region" description="Polar residues" evidence="2">
    <location>
        <begin position="176"/>
        <end position="203"/>
    </location>
</feature>
<dbReference type="GO" id="GO:0008270">
    <property type="term" value="F:zinc ion binding"/>
    <property type="evidence" value="ECO:0007669"/>
    <property type="project" value="UniProtKB-KW"/>
</dbReference>
<accession>A0A1D8TWI2</accession>
<evidence type="ECO:0000259" key="3">
    <source>
        <dbReference type="PROSITE" id="PS50966"/>
    </source>
</evidence>
<sequence>MTNYEIETQEWWVERWNDLLNSYRFKKRLERGRIYAKEGNILSIDFLGPQVVAKVQGTAPEPYELTISIEPFTDEDWNYVVQTLASKAIYSAQLLAGEMPHNIEEVFTSNGLSLFPFTLSDVRSRCNCPDPKNPCKHIAAVYYELGDRFSEDPFVLFQLRGSTKEQILDALRKLRSGQTGETSATEQPSSIPNLTSADQNPDQNTEEGESAIGDPETSVNIQQFWQYDQPLDSSLVVIAPPTDSGTVLDVLGTIPLGAADPRVMQYLKGIYQIVSQQAVISALNRDS</sequence>
<feature type="domain" description="SWIM-type" evidence="3">
    <location>
        <begin position="115"/>
        <end position="146"/>
    </location>
</feature>
<dbReference type="OrthoDB" id="188274at2"/>
<dbReference type="EMBL" id="CP017599">
    <property type="protein sequence ID" value="AOX02010.1"/>
    <property type="molecule type" value="Genomic_DNA"/>
</dbReference>
<evidence type="ECO:0000256" key="2">
    <source>
        <dbReference type="SAM" id="MobiDB-lite"/>
    </source>
</evidence>
<evidence type="ECO:0000313" key="4">
    <source>
        <dbReference type="EMBL" id="AOX02010.1"/>
    </source>
</evidence>
<dbReference type="PANTHER" id="PTHR38133">
    <property type="entry name" value="SLR1429 PROTEIN"/>
    <property type="match status" value="1"/>
</dbReference>
<organism evidence="4 5">
    <name type="scientific">Moorena producens PAL-8-15-08-1</name>
    <dbReference type="NCBI Taxonomy" id="1458985"/>
    <lineage>
        <taxon>Bacteria</taxon>
        <taxon>Bacillati</taxon>
        <taxon>Cyanobacteriota</taxon>
        <taxon>Cyanophyceae</taxon>
        <taxon>Coleofasciculales</taxon>
        <taxon>Coleofasciculaceae</taxon>
        <taxon>Moorena</taxon>
    </lineage>
</organism>
<name>A0A1D8TWI2_9CYAN</name>
<keyword evidence="1" id="KW-0862">Zinc</keyword>
<reference evidence="5" key="1">
    <citation type="submission" date="2016-10" db="EMBL/GenBank/DDBJ databases">
        <title>Comparative genomics uncovers the prolific and rare metabolic potential of the cyanobacterial genus Moorea.</title>
        <authorList>
            <person name="Leao T."/>
            <person name="Castelao G."/>
            <person name="Korobeynikov A."/>
            <person name="Monroe E.A."/>
            <person name="Podell S."/>
            <person name="Glukhov E."/>
            <person name="Allen E."/>
            <person name="Gerwick W.H."/>
            <person name="Gerwick L."/>
        </authorList>
    </citation>
    <scope>NUCLEOTIDE SEQUENCE [LARGE SCALE GENOMIC DNA]</scope>
    <source>
        <strain evidence="5">PAL-8-15-08-1</strain>
    </source>
</reference>
<proteinExistence type="predicted"/>
<keyword evidence="1" id="KW-0479">Metal-binding</keyword>
<dbReference type="RefSeq" id="WP_070394437.1">
    <property type="nucleotide sequence ID" value="NZ_CP017599.1"/>
</dbReference>
<dbReference type="PROSITE" id="PS50966">
    <property type="entry name" value="ZF_SWIM"/>
    <property type="match status" value="1"/>
</dbReference>
<dbReference type="Proteomes" id="UP000177870">
    <property type="component" value="Chromosome"/>
</dbReference>
<dbReference type="PANTHER" id="PTHR38133:SF1">
    <property type="entry name" value="SLR1429 PROTEIN"/>
    <property type="match status" value="1"/>
</dbReference>
<dbReference type="AlphaFoldDB" id="A0A1D8TWI2"/>
<evidence type="ECO:0000256" key="1">
    <source>
        <dbReference type="PROSITE-ProRule" id="PRU00325"/>
    </source>
</evidence>
<protein>
    <recommendedName>
        <fullName evidence="3">SWIM-type domain-containing protein</fullName>
    </recommendedName>
</protein>
<gene>
    <name evidence="4" type="ORF">BJP34_23565</name>
</gene>
<dbReference type="KEGG" id="mpro:BJP34_23565"/>
<dbReference type="STRING" id="1458985.BJP34_23565"/>